<dbReference type="GO" id="GO:0030288">
    <property type="term" value="C:outer membrane-bounded periplasmic space"/>
    <property type="evidence" value="ECO:0007669"/>
    <property type="project" value="TreeGrafter"/>
</dbReference>
<dbReference type="SUPFAM" id="SSF50156">
    <property type="entry name" value="PDZ domain-like"/>
    <property type="match status" value="1"/>
</dbReference>
<dbReference type="InterPro" id="IPR005151">
    <property type="entry name" value="Tail-specific_protease"/>
</dbReference>
<feature type="region of interest" description="Disordered" evidence="6">
    <location>
        <begin position="28"/>
        <end position="60"/>
    </location>
</feature>
<keyword evidence="7" id="KW-0732">Signal</keyword>
<dbReference type="AlphaFoldDB" id="A0A9Q4ANL4"/>
<dbReference type="Gene3D" id="2.30.42.10">
    <property type="match status" value="1"/>
</dbReference>
<dbReference type="GO" id="GO:0007165">
    <property type="term" value="P:signal transduction"/>
    <property type="evidence" value="ECO:0007669"/>
    <property type="project" value="TreeGrafter"/>
</dbReference>
<dbReference type="RefSeq" id="WP_254673451.1">
    <property type="nucleotide sequence ID" value="NZ_JAMWDU010000002.1"/>
</dbReference>
<comment type="caution">
    <text evidence="9">The sequence shown here is derived from an EMBL/GenBank/DDBJ whole genome shotgun (WGS) entry which is preliminary data.</text>
</comment>
<dbReference type="Pfam" id="PF03572">
    <property type="entry name" value="Peptidase_S41"/>
    <property type="match status" value="1"/>
</dbReference>
<dbReference type="SMART" id="SM00228">
    <property type="entry name" value="PDZ"/>
    <property type="match status" value="1"/>
</dbReference>
<gene>
    <name evidence="9" type="ORF">NF348_07145</name>
</gene>
<evidence type="ECO:0000259" key="8">
    <source>
        <dbReference type="PROSITE" id="PS50106"/>
    </source>
</evidence>
<accession>A0A9Q4ANL4</accession>
<dbReference type="Proteomes" id="UP001060275">
    <property type="component" value="Unassembled WGS sequence"/>
</dbReference>
<evidence type="ECO:0000313" key="9">
    <source>
        <dbReference type="EMBL" id="MCP8886876.1"/>
    </source>
</evidence>
<dbReference type="InterPro" id="IPR004447">
    <property type="entry name" value="Peptidase_S41A"/>
</dbReference>
<dbReference type="InterPro" id="IPR029045">
    <property type="entry name" value="ClpP/crotonase-like_dom_sf"/>
</dbReference>
<dbReference type="NCBIfam" id="TIGR00225">
    <property type="entry name" value="prc"/>
    <property type="match status" value="1"/>
</dbReference>
<dbReference type="GO" id="GO:0008236">
    <property type="term" value="F:serine-type peptidase activity"/>
    <property type="evidence" value="ECO:0007669"/>
    <property type="project" value="UniProtKB-KW"/>
</dbReference>
<dbReference type="EMBL" id="JAMWDU010000002">
    <property type="protein sequence ID" value="MCP8886876.1"/>
    <property type="molecule type" value="Genomic_DNA"/>
</dbReference>
<dbReference type="FunFam" id="2.30.42.10:FF:000063">
    <property type="entry name" value="Peptidase, S41 family"/>
    <property type="match status" value="1"/>
</dbReference>
<evidence type="ECO:0000256" key="5">
    <source>
        <dbReference type="RuleBase" id="RU004404"/>
    </source>
</evidence>
<dbReference type="SMART" id="SM00245">
    <property type="entry name" value="TSPc"/>
    <property type="match status" value="1"/>
</dbReference>
<evidence type="ECO:0000256" key="2">
    <source>
        <dbReference type="ARBA" id="ARBA00022670"/>
    </source>
</evidence>
<evidence type="ECO:0000256" key="4">
    <source>
        <dbReference type="ARBA" id="ARBA00022825"/>
    </source>
</evidence>
<dbReference type="GO" id="GO:0006508">
    <property type="term" value="P:proteolysis"/>
    <property type="evidence" value="ECO:0007669"/>
    <property type="project" value="UniProtKB-KW"/>
</dbReference>
<evidence type="ECO:0000256" key="1">
    <source>
        <dbReference type="ARBA" id="ARBA00009179"/>
    </source>
</evidence>
<dbReference type="Pfam" id="PF13180">
    <property type="entry name" value="PDZ_2"/>
    <property type="match status" value="1"/>
</dbReference>
<keyword evidence="3 5" id="KW-0378">Hydrolase</keyword>
<keyword evidence="2 5" id="KW-0645">Protease</keyword>
<keyword evidence="10" id="KW-1185">Reference proteome</keyword>
<keyword evidence="4 5" id="KW-0720">Serine protease</keyword>
<comment type="similarity">
    <text evidence="1 5">Belongs to the peptidase S41A family.</text>
</comment>
<protein>
    <submittedName>
        <fullName evidence="9">S41 family peptidase</fullName>
    </submittedName>
</protein>
<dbReference type="PANTHER" id="PTHR32060">
    <property type="entry name" value="TAIL-SPECIFIC PROTEASE"/>
    <property type="match status" value="1"/>
</dbReference>
<organism evidence="9 10">
    <name type="scientific">Devosia ureilytica</name>
    <dbReference type="NCBI Taxonomy" id="2952754"/>
    <lineage>
        <taxon>Bacteria</taxon>
        <taxon>Pseudomonadati</taxon>
        <taxon>Pseudomonadota</taxon>
        <taxon>Alphaproteobacteria</taxon>
        <taxon>Hyphomicrobiales</taxon>
        <taxon>Devosiaceae</taxon>
        <taxon>Devosia</taxon>
    </lineage>
</organism>
<dbReference type="GO" id="GO:0004175">
    <property type="term" value="F:endopeptidase activity"/>
    <property type="evidence" value="ECO:0007669"/>
    <property type="project" value="TreeGrafter"/>
</dbReference>
<evidence type="ECO:0000256" key="3">
    <source>
        <dbReference type="ARBA" id="ARBA00022801"/>
    </source>
</evidence>
<feature type="signal peptide" evidence="7">
    <location>
        <begin position="1"/>
        <end position="24"/>
    </location>
</feature>
<dbReference type="Gene3D" id="3.30.750.44">
    <property type="match status" value="1"/>
</dbReference>
<dbReference type="InterPro" id="IPR001478">
    <property type="entry name" value="PDZ"/>
</dbReference>
<evidence type="ECO:0000256" key="7">
    <source>
        <dbReference type="SAM" id="SignalP"/>
    </source>
</evidence>
<dbReference type="SUPFAM" id="SSF52096">
    <property type="entry name" value="ClpP/crotonase"/>
    <property type="match status" value="1"/>
</dbReference>
<dbReference type="Pfam" id="PF22694">
    <property type="entry name" value="CtpB_N-like"/>
    <property type="match status" value="1"/>
</dbReference>
<dbReference type="InterPro" id="IPR036034">
    <property type="entry name" value="PDZ_sf"/>
</dbReference>
<proteinExistence type="inferred from homology"/>
<dbReference type="PROSITE" id="PS50106">
    <property type="entry name" value="PDZ"/>
    <property type="match status" value="1"/>
</dbReference>
<name>A0A9Q4ANL4_9HYPH</name>
<evidence type="ECO:0000313" key="10">
    <source>
        <dbReference type="Proteomes" id="UP001060275"/>
    </source>
</evidence>
<sequence length="473" mass="51003">MRLTTLRLAAICAAVLVPATVLIAQDQAPTTQAPADPAPAPVEEQLEPNPSGESPEPTAAERAAAARDPLEIYADLNLFGEIFDRIRAEYVDPPDEQELIRAAIQGMLTSLDPHSGYLPPADYDDMREDTSGQFGGLGVEIMMEDELIRVVSPIDDTPAARAGIMANDLIYEIDGLAVQGMTQDEAVEKMRGRVGTEVTITVLREGVTDPIEFKLTRGIISMRAVRWSMEDDIAVLRLSRFSEQAFVGIERAVESIYAERDGLAPKGIILDLRNNPGGLVDQSVYVADAFLNRGAVVLTRGRSESESARYDAVPDPLDAKLADVPMVVLINGGSASASEIVAGALQDHKRATLVGTRSFGKGSVQSIISLGPDGAMRLTTARYYTPDNRSIQALGINPDIEIRQVVPEELQGRDEIIGEAGLEGHITIEGQEESTVGSSVYVPAEKADDTQLQYALRLIRGEETDPAYPPKAE</sequence>
<dbReference type="CDD" id="cd06782">
    <property type="entry name" value="cpPDZ_CPP-like"/>
    <property type="match status" value="1"/>
</dbReference>
<dbReference type="InterPro" id="IPR055210">
    <property type="entry name" value="CtpA/B_N"/>
</dbReference>
<feature type="chain" id="PRO_5040251502" evidence="7">
    <location>
        <begin position="25"/>
        <end position="473"/>
    </location>
</feature>
<dbReference type="PANTHER" id="PTHR32060:SF30">
    <property type="entry name" value="CARBOXY-TERMINAL PROCESSING PROTEASE CTPA"/>
    <property type="match status" value="1"/>
</dbReference>
<dbReference type="CDD" id="cd07560">
    <property type="entry name" value="Peptidase_S41_CPP"/>
    <property type="match status" value="1"/>
</dbReference>
<reference evidence="9" key="1">
    <citation type="submission" date="2022-06" db="EMBL/GenBank/DDBJ databases">
        <title>Devosia sp. XJ19-45 genome assembly.</title>
        <authorList>
            <person name="Li B."/>
            <person name="Cai M."/>
            <person name="Nie G."/>
            <person name="Li W."/>
        </authorList>
    </citation>
    <scope>NUCLEOTIDE SEQUENCE</scope>
    <source>
        <strain evidence="9">XJ19-45</strain>
    </source>
</reference>
<evidence type="ECO:0000256" key="6">
    <source>
        <dbReference type="SAM" id="MobiDB-lite"/>
    </source>
</evidence>
<dbReference type="Gene3D" id="3.90.226.10">
    <property type="entry name" value="2-enoyl-CoA Hydratase, Chain A, domain 1"/>
    <property type="match status" value="1"/>
</dbReference>
<feature type="domain" description="PDZ" evidence="8">
    <location>
        <begin position="123"/>
        <end position="191"/>
    </location>
</feature>